<protein>
    <submittedName>
        <fullName evidence="1">Uncharacterized protein</fullName>
    </submittedName>
</protein>
<dbReference type="OrthoDB" id="5171574at2"/>
<sequence length="323" mass="36429">MEVASSALLGRAAGLLLPKLEPLARTLISRRREREEALQLLRVDYRQDYDFVMPHSHPLLELSGNHPDDLAAFRAIADPALAYCAEHNLLEVVETLETQLERNLVVIGSPEAAPLARLAFGYRRIHSAAGFEYVGDTVDLPYRWHEDPRDLHGTCQRLVADHGWVTRPNWPLVARTDVRTTRRLAPRVDNEGRLSTDWLLISVMPNFFTRKALDEGKTIVSVGGTHGTGTRALKLFLRDPKALRQVMQSVSDRSRAFQVVVEAGDIFHKASGSAARAIRVHDVAQLPDNDDVWHTARRAVARQFSDWAAEEVTRNIPYPHERH</sequence>
<dbReference type="AlphaFoldDB" id="A0A561WW32"/>
<organism evidence="1 2">
    <name type="scientific">Micromonospora palomenae</name>
    <dbReference type="NCBI Taxonomy" id="1461247"/>
    <lineage>
        <taxon>Bacteria</taxon>
        <taxon>Bacillati</taxon>
        <taxon>Actinomycetota</taxon>
        <taxon>Actinomycetes</taxon>
        <taxon>Micromonosporales</taxon>
        <taxon>Micromonosporaceae</taxon>
        <taxon>Micromonospora</taxon>
    </lineage>
</organism>
<evidence type="ECO:0000313" key="2">
    <source>
        <dbReference type="Proteomes" id="UP000319927"/>
    </source>
</evidence>
<evidence type="ECO:0000313" key="1">
    <source>
        <dbReference type="EMBL" id="TWG28070.1"/>
    </source>
</evidence>
<name>A0A561WW32_9ACTN</name>
<keyword evidence="2" id="KW-1185">Reference proteome</keyword>
<dbReference type="EMBL" id="VIXA01000001">
    <property type="protein sequence ID" value="TWG28070.1"/>
    <property type="molecule type" value="Genomic_DNA"/>
</dbReference>
<gene>
    <name evidence="1" type="ORF">FHX75_111221</name>
</gene>
<proteinExistence type="predicted"/>
<dbReference type="Proteomes" id="UP000319927">
    <property type="component" value="Unassembled WGS sequence"/>
</dbReference>
<dbReference type="RefSeq" id="WP_154937057.1">
    <property type="nucleotide sequence ID" value="NZ_VIXA01000001.1"/>
</dbReference>
<reference evidence="1 2" key="1">
    <citation type="submission" date="2019-06" db="EMBL/GenBank/DDBJ databases">
        <title>Sequencing the genomes of 1000 actinobacteria strains.</title>
        <authorList>
            <person name="Klenk H.-P."/>
        </authorList>
    </citation>
    <scope>NUCLEOTIDE SEQUENCE [LARGE SCALE GENOMIC DNA]</scope>
    <source>
        <strain evidence="1 2">DSM 102131</strain>
    </source>
</reference>
<accession>A0A561WW32</accession>
<comment type="caution">
    <text evidence="1">The sequence shown here is derived from an EMBL/GenBank/DDBJ whole genome shotgun (WGS) entry which is preliminary data.</text>
</comment>